<keyword evidence="6 10" id="KW-0067">ATP-binding</keyword>
<gene>
    <name evidence="10" type="primary">xylG</name>
    <name evidence="10" type="ORF">LACPI_1214</name>
</gene>
<proteinExistence type="predicted"/>
<keyword evidence="7" id="KW-1278">Translocase</keyword>
<dbReference type="Proteomes" id="UP000033166">
    <property type="component" value="Chromosome I"/>
</dbReference>
<organism evidence="10 11">
    <name type="scientific">Pseudolactococcus piscium MKFS47</name>
    <dbReference type="NCBI Taxonomy" id="297352"/>
    <lineage>
        <taxon>Bacteria</taxon>
        <taxon>Bacillati</taxon>
        <taxon>Bacillota</taxon>
        <taxon>Bacilli</taxon>
        <taxon>Lactobacillales</taxon>
        <taxon>Streptococcaceae</taxon>
        <taxon>Pseudolactococcus</taxon>
    </lineage>
</organism>
<feature type="domain" description="ABC transporter" evidence="9">
    <location>
        <begin position="282"/>
        <end position="525"/>
    </location>
</feature>
<dbReference type="EMBL" id="LN774769">
    <property type="protein sequence ID" value="CEN28414.1"/>
    <property type="molecule type" value="Genomic_DNA"/>
</dbReference>
<reference evidence="11" key="1">
    <citation type="submission" date="2015-01" db="EMBL/GenBank/DDBJ databases">
        <authorList>
            <person name="Andreevskaya M."/>
        </authorList>
    </citation>
    <scope>NUCLEOTIDE SEQUENCE [LARGE SCALE GENOMIC DNA]</scope>
    <source>
        <strain evidence="11">MKFS47</strain>
    </source>
</reference>
<dbReference type="GO" id="GO:0005524">
    <property type="term" value="F:ATP binding"/>
    <property type="evidence" value="ECO:0007669"/>
    <property type="project" value="UniProtKB-KW"/>
</dbReference>
<dbReference type="Gene3D" id="3.40.50.300">
    <property type="entry name" value="P-loop containing nucleotide triphosphate hydrolases"/>
    <property type="match status" value="2"/>
</dbReference>
<dbReference type="AlphaFoldDB" id="A0A0D6DXB7"/>
<evidence type="ECO:0000259" key="9">
    <source>
        <dbReference type="PROSITE" id="PS50893"/>
    </source>
</evidence>
<dbReference type="SUPFAM" id="SSF52540">
    <property type="entry name" value="P-loop containing nucleoside triphosphate hydrolases"/>
    <property type="match status" value="2"/>
</dbReference>
<keyword evidence="3" id="KW-0762">Sugar transport</keyword>
<accession>A0A0D6DXB7</accession>
<evidence type="ECO:0000256" key="7">
    <source>
        <dbReference type="ARBA" id="ARBA00022967"/>
    </source>
</evidence>
<evidence type="ECO:0000256" key="8">
    <source>
        <dbReference type="ARBA" id="ARBA00023136"/>
    </source>
</evidence>
<keyword evidence="1" id="KW-0813">Transport</keyword>
<keyword evidence="2" id="KW-1003">Cell membrane</keyword>
<dbReference type="HOGENOM" id="CLU_000604_92_3_9"/>
<evidence type="ECO:0000313" key="11">
    <source>
        <dbReference type="Proteomes" id="UP000033166"/>
    </source>
</evidence>
<dbReference type="PANTHER" id="PTHR43790">
    <property type="entry name" value="CARBOHYDRATE TRANSPORT ATP-BINDING PROTEIN MG119-RELATED"/>
    <property type="match status" value="1"/>
</dbReference>
<evidence type="ECO:0000256" key="3">
    <source>
        <dbReference type="ARBA" id="ARBA00022597"/>
    </source>
</evidence>
<dbReference type="InterPro" id="IPR017871">
    <property type="entry name" value="ABC_transporter-like_CS"/>
</dbReference>
<dbReference type="PANTHER" id="PTHR43790:SF1">
    <property type="entry name" value="XYLOSE IMPORT ATP-BINDING PROTEIN XYLG"/>
    <property type="match status" value="1"/>
</dbReference>
<name>A0A0D6DXB7_9LACT</name>
<dbReference type="CDD" id="cd03216">
    <property type="entry name" value="ABC_Carb_Monos_I"/>
    <property type="match status" value="1"/>
</dbReference>
<dbReference type="PROSITE" id="PS50893">
    <property type="entry name" value="ABC_TRANSPORTER_2"/>
    <property type="match status" value="2"/>
</dbReference>
<dbReference type="KEGG" id="lpk:LACPI_1214"/>
<dbReference type="RefSeq" id="WP_197540823.1">
    <property type="nucleotide sequence ID" value="NZ_LN774769.1"/>
</dbReference>
<dbReference type="GO" id="GO:0016887">
    <property type="term" value="F:ATP hydrolysis activity"/>
    <property type="evidence" value="ECO:0007669"/>
    <property type="project" value="InterPro"/>
</dbReference>
<dbReference type="SMART" id="SM00382">
    <property type="entry name" value="AAA"/>
    <property type="match status" value="2"/>
</dbReference>
<dbReference type="PROSITE" id="PS00211">
    <property type="entry name" value="ABC_TRANSPORTER_1"/>
    <property type="match status" value="1"/>
</dbReference>
<dbReference type="InterPro" id="IPR003593">
    <property type="entry name" value="AAA+_ATPase"/>
</dbReference>
<dbReference type="InterPro" id="IPR027417">
    <property type="entry name" value="P-loop_NTPase"/>
</dbReference>
<evidence type="ECO:0000256" key="5">
    <source>
        <dbReference type="ARBA" id="ARBA00022741"/>
    </source>
</evidence>
<dbReference type="STRING" id="1364.LP2241_30214"/>
<protein>
    <submittedName>
        <fullName evidence="10">Xylose transport system ATP-binding protein XylG</fullName>
    </submittedName>
</protein>
<keyword evidence="8" id="KW-0472">Membrane</keyword>
<dbReference type="InterPro" id="IPR003439">
    <property type="entry name" value="ABC_transporter-like_ATP-bd"/>
</dbReference>
<evidence type="ECO:0000256" key="1">
    <source>
        <dbReference type="ARBA" id="ARBA00022448"/>
    </source>
</evidence>
<feature type="domain" description="ABC transporter" evidence="9">
    <location>
        <begin position="21"/>
        <end position="259"/>
    </location>
</feature>
<dbReference type="InterPro" id="IPR050107">
    <property type="entry name" value="ABC_carbohydrate_import_ATPase"/>
</dbReference>
<keyword evidence="5" id="KW-0547">Nucleotide-binding</keyword>
<dbReference type="Pfam" id="PF00005">
    <property type="entry name" value="ABC_tran"/>
    <property type="match status" value="2"/>
</dbReference>
<evidence type="ECO:0000256" key="6">
    <source>
        <dbReference type="ARBA" id="ARBA00022840"/>
    </source>
</evidence>
<evidence type="ECO:0000256" key="4">
    <source>
        <dbReference type="ARBA" id="ARBA00022737"/>
    </source>
</evidence>
<evidence type="ECO:0000256" key="2">
    <source>
        <dbReference type="ARBA" id="ARBA00022475"/>
    </source>
</evidence>
<dbReference type="CDD" id="cd03215">
    <property type="entry name" value="ABC_Carb_Monos_II"/>
    <property type="match status" value="1"/>
</dbReference>
<sequence>MGILKSIDKSKRPISSDDIILKMSHIRKTFGPVIALKDVSLSVKQGHIHAICGENGAGKSTLMNVLSGVYPHGTYDGQIEYGGKEVKYQSLRDSEKDGIVIIHQELALSPFLSIAENIFLGNEQKKGFKIDWHKTREKALAIMKKVGLDESPDTPINQIGVGKQQLVEIAKAISKDVKVLILDEPASALNDDDSLHLLQLIENLRDEAGVSSVIISHKLNEISLIADEVSIIRDGESIGDEILIDATHPLDEEILIARMVGRTLDSRYPPRDKRIGEEMLAIKDWTVYHPEDPQRKIVDQLSLNVKAGEIIGLAGLMGSGRTEFAMSFFGQAYGTKISGEVLLKGKKVFFHNVNQAIKHGIAYVSEDRKTYGLNLLQNIRENTVLAGLNRISNKFGVIDKHQEIISADGLRQHLHTKSSSIETNVSTLSGGNQQKVVFSKWLFNSPDILILDEPTRGIDVGAKYEIYEAINSLAGNGKAVIVISSELPEILGICDRIYTISNGKVTGCFEKEAATQESLMKYMTL</sequence>
<evidence type="ECO:0000313" key="10">
    <source>
        <dbReference type="EMBL" id="CEN28414.1"/>
    </source>
</evidence>
<keyword evidence="4" id="KW-0677">Repeat</keyword>